<evidence type="ECO:0000313" key="10">
    <source>
        <dbReference type="EMBL" id="CDQ88895.1"/>
    </source>
</evidence>
<dbReference type="EMBL" id="FR909038">
    <property type="protein sequence ID" value="CDQ88895.1"/>
    <property type="molecule type" value="Genomic_DNA"/>
</dbReference>
<dbReference type="Pfam" id="PF24598">
    <property type="entry name" value="DOP1_C"/>
    <property type="match status" value="1"/>
</dbReference>
<evidence type="ECO:0000256" key="1">
    <source>
        <dbReference type="ARBA" id="ARBA00004123"/>
    </source>
</evidence>
<feature type="compositionally biased region" description="Low complexity" evidence="8">
    <location>
        <begin position="833"/>
        <end position="849"/>
    </location>
</feature>
<gene>
    <name evidence="10" type="ORF">GSONMT00042096001</name>
</gene>
<evidence type="ECO:0000256" key="2">
    <source>
        <dbReference type="ARBA" id="ARBA00022723"/>
    </source>
</evidence>
<dbReference type="Gene3D" id="3.30.565.10">
    <property type="entry name" value="Histidine kinase-like ATPase, C-terminal domain"/>
    <property type="match status" value="1"/>
</dbReference>
<dbReference type="Pfam" id="PF17942">
    <property type="entry name" value="Morc6_S5"/>
    <property type="match status" value="1"/>
</dbReference>
<name>A0A060YIC1_ONCMY</name>
<dbReference type="InterPro" id="IPR045261">
    <property type="entry name" value="MORC_ATPase"/>
</dbReference>
<dbReference type="GO" id="GO:0016887">
    <property type="term" value="F:ATP hydrolysis activity"/>
    <property type="evidence" value="ECO:0007669"/>
    <property type="project" value="InterPro"/>
</dbReference>
<dbReference type="CDD" id="cd16931">
    <property type="entry name" value="HATPase_MORC-like"/>
    <property type="match status" value="1"/>
</dbReference>
<dbReference type="AlphaFoldDB" id="A0A060YIC1"/>
<feature type="compositionally biased region" description="Polar residues" evidence="8">
    <location>
        <begin position="754"/>
        <end position="780"/>
    </location>
</feature>
<comment type="subcellular location">
    <subcellularLocation>
        <location evidence="1">Nucleus</location>
    </subcellularLocation>
</comment>
<protein>
    <recommendedName>
        <fullName evidence="9">CW-type domain-containing protein</fullName>
    </recommendedName>
</protein>
<dbReference type="Pfam" id="PF07496">
    <property type="entry name" value="zf-CW"/>
    <property type="match status" value="1"/>
</dbReference>
<dbReference type="Proteomes" id="UP000193380">
    <property type="component" value="Unassembled WGS sequence"/>
</dbReference>
<evidence type="ECO:0000313" key="11">
    <source>
        <dbReference type="Proteomes" id="UP000193380"/>
    </source>
</evidence>
<proteinExistence type="predicted"/>
<dbReference type="InterPro" id="IPR041006">
    <property type="entry name" value="Morc_S5"/>
</dbReference>
<feature type="compositionally biased region" description="Polar residues" evidence="8">
    <location>
        <begin position="789"/>
        <end position="798"/>
    </location>
</feature>
<keyword evidence="2" id="KW-0479">Metal-binding</keyword>
<keyword evidence="3" id="KW-0863">Zinc-finger</keyword>
<feature type="compositionally biased region" description="Basic and acidic residues" evidence="8">
    <location>
        <begin position="799"/>
        <end position="826"/>
    </location>
</feature>
<evidence type="ECO:0000256" key="7">
    <source>
        <dbReference type="SAM" id="Coils"/>
    </source>
</evidence>
<reference evidence="10" key="1">
    <citation type="journal article" date="2014" name="Nat. Commun.">
        <title>The rainbow trout genome provides novel insights into evolution after whole-genome duplication in vertebrates.</title>
        <authorList>
            <person name="Berthelot C."/>
            <person name="Brunet F."/>
            <person name="Chalopin D."/>
            <person name="Juanchich A."/>
            <person name="Bernard M."/>
            <person name="Noel B."/>
            <person name="Bento P."/>
            <person name="Da Silva C."/>
            <person name="Labadie K."/>
            <person name="Alberti A."/>
            <person name="Aury J.M."/>
            <person name="Louis A."/>
            <person name="Dehais P."/>
            <person name="Bardou P."/>
            <person name="Montfort J."/>
            <person name="Klopp C."/>
            <person name="Cabau C."/>
            <person name="Gaspin C."/>
            <person name="Thorgaard G.H."/>
            <person name="Boussaha M."/>
            <person name="Quillet E."/>
            <person name="Guyomard R."/>
            <person name="Galiana D."/>
            <person name="Bobe J."/>
            <person name="Volff J.N."/>
            <person name="Genet C."/>
            <person name="Wincker P."/>
            <person name="Jaillon O."/>
            <person name="Roest Crollius H."/>
            <person name="Guiguen Y."/>
        </authorList>
    </citation>
    <scope>NUCLEOTIDE SEQUENCE [LARGE SCALE GENOMIC DNA]</scope>
</reference>
<dbReference type="InterPro" id="IPR056457">
    <property type="entry name" value="DOP1_C"/>
</dbReference>
<evidence type="ECO:0000256" key="4">
    <source>
        <dbReference type="ARBA" id="ARBA00022833"/>
    </source>
</evidence>
<reference evidence="10" key="2">
    <citation type="submission" date="2014-03" db="EMBL/GenBank/DDBJ databases">
        <authorList>
            <person name="Genoscope - CEA"/>
        </authorList>
    </citation>
    <scope>NUCLEOTIDE SEQUENCE</scope>
</reference>
<dbReference type="Gene3D" id="3.30.40.100">
    <property type="match status" value="1"/>
</dbReference>
<dbReference type="PaxDb" id="8022-A0A060YIC1"/>
<keyword evidence="4" id="KW-0862">Zinc</keyword>
<evidence type="ECO:0000256" key="8">
    <source>
        <dbReference type="SAM" id="MobiDB-lite"/>
    </source>
</evidence>
<feature type="region of interest" description="Disordered" evidence="8">
    <location>
        <begin position="752"/>
        <end position="855"/>
    </location>
</feature>
<sequence>MFLTFRVLVLRISPQHLTSLWPIMVTELIRIFVRLEKALLEEKEVSKLTKVVRGAMGNGPLAFPQPELDMYLSACKFLDTALAFPTEKMPLFQMYRWAFVPEVDMSCYSGPENSILEGEQECKPHIVKVLEALHQRYGTCACFPFCISEKMASQRGVPISKLCPMFLHTNSTSHTWPFSAIAELIDNAYDPDVNAKQFWIDKTQIKKQDCLIFMDNGNGLDYEKMHKMLSFGYSDKRVINGKHPIGLYGNGFKSGSMRLGKDAIVFSKSQDGDTMQVGMLSQSYLAQIKADEIIVPIISFQSICLSTFCVVPKHKASLQDILHYSIFNTENELLEELKAISSTGSSGTRIIVWNLRRTIARPTEFDFTSFSDDIKIPLDVPLDGLESTSEQYRAIQSELLTKPESYYSLRAYCSILYLKPRMQIIIRGQKVKTELISKSLACIAKDHYKPNFVNRRIPVTFGYNTKCKDQYGIMMYHKNRLIKAYERVGIQLKANNQGLGVIGVIECNFLEPTHNKQDFDNTDKYRKTINNLGVKLEDYWKEMRFKRNKEDPSSTTPVEDTMKRPDQNWVQCDTCLRWRKLPDGIDCKRLPKEWFCHMNPDPQFRSCTVEEEPEDSDDDQPSYQKTYKQYVCSSYHCHRGQIISVNNHHYSFNSASSDKPPYPLYRMKRTLAMTPEIETKKPRLNGFHNNTPMETVSPAAETTMSSTSVVIPVDDDDDNIMDDDDIMILEINSTPIQKKATFDLAMVKSESRAMETSSGTGNVKTSCTGTSSVETGTAATSYFPPPPSSEQVSITTQTEIRRKVKDEDEEHKEKREKEEKGRDRTEPGLSTHNPPSAGPSSSGPSAPNPSDHPMIDFRNLSEAQEQQDQLLELMQAAAHERDQFKEQVNKLTSQLRNLEGSMQELSQATVKREHCHQACQTGGGEEGEQSERIKVEIIEEERGNLWSLCETLQQDVVELKREKQEWEREKQEREKQEKEKQLREKQESEGAQTSADQAERLRELRRSVGRLLVTFVPALDLEQVNYDCSVIDEILDQVLTDVESMGPV</sequence>
<dbReference type="InterPro" id="IPR036890">
    <property type="entry name" value="HATPase_C_sf"/>
</dbReference>
<dbReference type="PROSITE" id="PS51050">
    <property type="entry name" value="ZF_CW"/>
    <property type="match status" value="1"/>
</dbReference>
<dbReference type="GO" id="GO:0016605">
    <property type="term" value="C:PML body"/>
    <property type="evidence" value="ECO:0007669"/>
    <property type="project" value="TreeGrafter"/>
</dbReference>
<dbReference type="STRING" id="8022.A0A060YIC1"/>
<evidence type="ECO:0000259" key="9">
    <source>
        <dbReference type="PROSITE" id="PS51050"/>
    </source>
</evidence>
<accession>A0A060YIC1</accession>
<dbReference type="PANTHER" id="PTHR23336">
    <property type="entry name" value="ZINC FINGER CW-TYPE COILED-COIL DOMAIN PROTEIN 3"/>
    <property type="match status" value="1"/>
</dbReference>
<dbReference type="SUPFAM" id="SSF55874">
    <property type="entry name" value="ATPase domain of HSP90 chaperone/DNA topoisomerase II/histidine kinase"/>
    <property type="match status" value="1"/>
</dbReference>
<keyword evidence="5 7" id="KW-0175">Coiled coil</keyword>
<feature type="domain" description="CW-type" evidence="9">
    <location>
        <begin position="563"/>
        <end position="615"/>
    </location>
</feature>
<evidence type="ECO:0000256" key="6">
    <source>
        <dbReference type="ARBA" id="ARBA00023242"/>
    </source>
</evidence>
<dbReference type="InterPro" id="IPR011124">
    <property type="entry name" value="Znf_CW"/>
</dbReference>
<feature type="coiled-coil region" evidence="7">
    <location>
        <begin position="860"/>
        <end position="908"/>
    </location>
</feature>
<evidence type="ECO:0000256" key="3">
    <source>
        <dbReference type="ARBA" id="ARBA00022771"/>
    </source>
</evidence>
<dbReference type="GO" id="GO:0008270">
    <property type="term" value="F:zinc ion binding"/>
    <property type="evidence" value="ECO:0007669"/>
    <property type="project" value="UniProtKB-KW"/>
</dbReference>
<dbReference type="PANTHER" id="PTHR23336:SF17">
    <property type="entry name" value="MORC FAMILY CW-TYPE ZINC FINGER PROTEIN 3"/>
    <property type="match status" value="1"/>
</dbReference>
<dbReference type="Pfam" id="PF13589">
    <property type="entry name" value="HATPase_c_3"/>
    <property type="match status" value="1"/>
</dbReference>
<evidence type="ECO:0000256" key="5">
    <source>
        <dbReference type="ARBA" id="ARBA00023054"/>
    </source>
</evidence>
<organism evidence="10 11">
    <name type="scientific">Oncorhynchus mykiss</name>
    <name type="common">Rainbow trout</name>
    <name type="synonym">Salmo gairdneri</name>
    <dbReference type="NCBI Taxonomy" id="8022"/>
    <lineage>
        <taxon>Eukaryota</taxon>
        <taxon>Metazoa</taxon>
        <taxon>Chordata</taxon>
        <taxon>Craniata</taxon>
        <taxon>Vertebrata</taxon>
        <taxon>Euteleostomi</taxon>
        <taxon>Actinopterygii</taxon>
        <taxon>Neopterygii</taxon>
        <taxon>Teleostei</taxon>
        <taxon>Protacanthopterygii</taxon>
        <taxon>Salmoniformes</taxon>
        <taxon>Salmonidae</taxon>
        <taxon>Salmoninae</taxon>
        <taxon>Oncorhynchus</taxon>
    </lineage>
</organism>
<feature type="region of interest" description="Disordered" evidence="8">
    <location>
        <begin position="967"/>
        <end position="998"/>
    </location>
</feature>
<feature type="compositionally biased region" description="Basic and acidic residues" evidence="8">
    <location>
        <begin position="967"/>
        <end position="988"/>
    </location>
</feature>
<keyword evidence="6" id="KW-0539">Nucleus</keyword>